<dbReference type="AlphaFoldDB" id="A0A0G0PWT1"/>
<dbReference type="InterPro" id="IPR001482">
    <property type="entry name" value="T2SS/T4SS_dom"/>
</dbReference>
<feature type="domain" description="Bacterial type II secretion system protein E" evidence="4">
    <location>
        <begin position="380"/>
        <end position="394"/>
    </location>
</feature>
<dbReference type="GO" id="GO:0005524">
    <property type="term" value="F:ATP binding"/>
    <property type="evidence" value="ECO:0007669"/>
    <property type="project" value="UniProtKB-KW"/>
</dbReference>
<keyword evidence="2" id="KW-0547">Nucleotide-binding</keyword>
<dbReference type="GO" id="GO:0005886">
    <property type="term" value="C:plasma membrane"/>
    <property type="evidence" value="ECO:0007669"/>
    <property type="project" value="TreeGrafter"/>
</dbReference>
<dbReference type="Pfam" id="PF05157">
    <property type="entry name" value="MshEN"/>
    <property type="match status" value="1"/>
</dbReference>
<sequence length="575" mass="64304">MNKQEELLEILIKKNTVSEEKLQEIKLLMLKRPLEEVLLEKKITDIEKITEAKASLYGFAYQSLSEKKIEEQVLNIIPFEVANNYKIISFNKTDNRVDVGLVDPDNFKAIEAVDFLANESGFTAKFFVISSASFLSALRQYKTLSDEISVALKTKEEEDLKEVQKGAYENVEEVVASAPVIKIVSVIIRHAVEGGASDIHIEPLHKETRIRYRVDGILKTSLVLPKNIHEAIVSRIKVMASLKLDETRLPQDGRMRLMVNGKEIDFRISVLPLVGEEKVVMRVLDMSKGAPTLEELGFSGYGLEIIKRNIQKTNKMFLVVGPTGSGKSTTLYAILNLMNKEGINISTLEDPVEYYISGVNHSQTRPEIGFNFASGLRSLLRQDPDVIMVGEIRDDETAELAIHSGLTGHFVLSTMHTNDAFGAIPRLLDMKVEPFLLGSTLNTVVAQRLARKICNFCKVEDVIPGDLLSDIKNELNSIPQNRLTEIKETDLTKLKFYKGNGCARCGNTGYSGRVAISEVIDIDDKLADKITSNEKSFDIKDVRASQNFISIKQDGIIKVLNGITTIEEVLRVMRN</sequence>
<dbReference type="Gene3D" id="3.40.50.300">
    <property type="entry name" value="P-loop containing nucleotide triphosphate hydrolases"/>
    <property type="match status" value="1"/>
</dbReference>
<dbReference type="PANTHER" id="PTHR30258:SF1">
    <property type="entry name" value="PROTEIN TRANSPORT PROTEIN HOFB HOMOLOG"/>
    <property type="match status" value="1"/>
</dbReference>
<evidence type="ECO:0000313" key="6">
    <source>
        <dbReference type="Proteomes" id="UP000034137"/>
    </source>
</evidence>
<dbReference type="PROSITE" id="PS00662">
    <property type="entry name" value="T2SP_E"/>
    <property type="match status" value="1"/>
</dbReference>
<accession>A0A0G0PWT1</accession>
<dbReference type="SUPFAM" id="SSF160246">
    <property type="entry name" value="EspE N-terminal domain-like"/>
    <property type="match status" value="1"/>
</dbReference>
<dbReference type="InterPro" id="IPR007831">
    <property type="entry name" value="T2SS_GspE_N"/>
</dbReference>
<dbReference type="Proteomes" id="UP000034137">
    <property type="component" value="Unassembled WGS sequence"/>
</dbReference>
<dbReference type="InterPro" id="IPR003593">
    <property type="entry name" value="AAA+_ATPase"/>
</dbReference>
<dbReference type="InterPro" id="IPR027417">
    <property type="entry name" value="P-loop_NTPase"/>
</dbReference>
<dbReference type="InterPro" id="IPR037257">
    <property type="entry name" value="T2SS_E_N_sf"/>
</dbReference>
<comment type="caution">
    <text evidence="5">The sequence shown here is derived from an EMBL/GenBank/DDBJ whole genome shotgun (WGS) entry which is preliminary data.</text>
</comment>
<dbReference type="SUPFAM" id="SSF52540">
    <property type="entry name" value="P-loop containing nucleoside triphosphate hydrolases"/>
    <property type="match status" value="1"/>
</dbReference>
<keyword evidence="3" id="KW-0067">ATP-binding</keyword>
<evidence type="ECO:0000256" key="2">
    <source>
        <dbReference type="ARBA" id="ARBA00022741"/>
    </source>
</evidence>
<gene>
    <name evidence="5" type="ORF">UT64_C0028G0005</name>
</gene>
<reference evidence="5 6" key="1">
    <citation type="journal article" date="2015" name="Nature">
        <title>rRNA introns, odd ribosomes, and small enigmatic genomes across a large radiation of phyla.</title>
        <authorList>
            <person name="Brown C.T."/>
            <person name="Hug L.A."/>
            <person name="Thomas B.C."/>
            <person name="Sharon I."/>
            <person name="Castelle C.J."/>
            <person name="Singh A."/>
            <person name="Wilkins M.J."/>
            <person name="Williams K.H."/>
            <person name="Banfield J.F."/>
        </authorList>
    </citation>
    <scope>NUCLEOTIDE SEQUENCE [LARGE SCALE GENOMIC DNA]</scope>
</reference>
<comment type="similarity">
    <text evidence="1">Belongs to the GSP E family.</text>
</comment>
<evidence type="ECO:0000259" key="4">
    <source>
        <dbReference type="PROSITE" id="PS00662"/>
    </source>
</evidence>
<evidence type="ECO:0000256" key="3">
    <source>
        <dbReference type="ARBA" id="ARBA00022840"/>
    </source>
</evidence>
<proteinExistence type="inferred from homology"/>
<dbReference type="GO" id="GO:0016887">
    <property type="term" value="F:ATP hydrolysis activity"/>
    <property type="evidence" value="ECO:0007669"/>
    <property type="project" value="TreeGrafter"/>
</dbReference>
<name>A0A0G0PWT1_9BACT</name>
<evidence type="ECO:0000256" key="1">
    <source>
        <dbReference type="ARBA" id="ARBA00006611"/>
    </source>
</evidence>
<dbReference type="Gene3D" id="3.30.450.90">
    <property type="match status" value="1"/>
</dbReference>
<dbReference type="EMBL" id="LBXO01000028">
    <property type="protein sequence ID" value="KKR32589.1"/>
    <property type="molecule type" value="Genomic_DNA"/>
</dbReference>
<dbReference type="SMART" id="SM00382">
    <property type="entry name" value="AAA"/>
    <property type="match status" value="1"/>
</dbReference>
<dbReference type="Pfam" id="PF00437">
    <property type="entry name" value="T2SSE"/>
    <property type="match status" value="1"/>
</dbReference>
<dbReference type="PANTHER" id="PTHR30258">
    <property type="entry name" value="TYPE II SECRETION SYSTEM PROTEIN GSPE-RELATED"/>
    <property type="match status" value="1"/>
</dbReference>
<organism evidence="5 6">
    <name type="scientific">Candidatus Falkowbacteria bacterium GW2011_GWF2_39_8</name>
    <dbReference type="NCBI Taxonomy" id="1618642"/>
    <lineage>
        <taxon>Bacteria</taxon>
        <taxon>Candidatus Falkowiibacteriota</taxon>
    </lineage>
</organism>
<evidence type="ECO:0000313" key="5">
    <source>
        <dbReference type="EMBL" id="KKR32589.1"/>
    </source>
</evidence>
<protein>
    <submittedName>
        <fullName evidence="5">Type II secretion system protein E</fullName>
    </submittedName>
</protein>
<dbReference type="CDD" id="cd01129">
    <property type="entry name" value="PulE-GspE-like"/>
    <property type="match status" value="1"/>
</dbReference>
<dbReference type="Gene3D" id="3.30.300.160">
    <property type="entry name" value="Type II secretion system, protein E, N-terminal domain"/>
    <property type="match status" value="1"/>
</dbReference>